<accession>F2JPK1</accession>
<organism evidence="1 2">
    <name type="scientific">Cellulosilyticum lentocellum (strain ATCC 49066 / DSM 5427 / NCIMB 11756 / RHM5)</name>
    <name type="common">Clostridium lentocellum</name>
    <dbReference type="NCBI Taxonomy" id="642492"/>
    <lineage>
        <taxon>Bacteria</taxon>
        <taxon>Bacillati</taxon>
        <taxon>Bacillota</taxon>
        <taxon>Clostridia</taxon>
        <taxon>Lachnospirales</taxon>
        <taxon>Cellulosilyticaceae</taxon>
        <taxon>Cellulosilyticum</taxon>
    </lineage>
</organism>
<gene>
    <name evidence="1" type="ordered locus">Clole_0816</name>
</gene>
<evidence type="ECO:0000313" key="1">
    <source>
        <dbReference type="EMBL" id="ADZ82549.1"/>
    </source>
</evidence>
<dbReference type="eggNOG" id="COG2369">
    <property type="taxonomic scope" value="Bacteria"/>
</dbReference>
<dbReference type="Pfam" id="PF06152">
    <property type="entry name" value="Phage_min_cap2"/>
    <property type="match status" value="1"/>
</dbReference>
<dbReference type="STRING" id="642492.Clole_0816"/>
<dbReference type="KEGG" id="cle:Clole_0816"/>
<dbReference type="InterPro" id="IPR009319">
    <property type="entry name" value="Phage_A118_VSP1"/>
</dbReference>
<dbReference type="GO" id="GO:0005198">
    <property type="term" value="F:structural molecule activity"/>
    <property type="evidence" value="ECO:0007669"/>
    <property type="project" value="InterPro"/>
</dbReference>
<protein>
    <submittedName>
        <fullName evidence="1">Minor capsid 2 protein</fullName>
    </submittedName>
</protein>
<sequence length="530" mass="59768">MLAPSYLESLPVGIVDIYSDLESSIIADISRRIAGVDGKEFRMTGTAEWQIRKAMEMRLSQDEIAKQVARALGKSTKEVKQLFKNAGIKALESDAKIYALAGKDPTEFMNSIALNQTLQAGIKNTNGLMSNFCRTTANTSNKLFEDLLDRAYLEVNSGAFSYQQAIQRAIRTLGVQGLQTIRYPSGHTDQVDVAVRRAVVTGINQTCARLQLDLASEMDCDLVEVTSHFGARPSHADWQGGIYSISGKHRHYKGLAEATGYGSGDGLCGWNCRHNFYPFFEGISVPLGNPHDAKESEEYYNNTQKQRAYERRIRSTKRQVIALESAISIAKDNDLKSLLQKDFTAKSVKLKQQEQQLRDFIKESDLPLRNNRIKVSGFGKSQAQKATMAAKKEILGKTKELEKLKDLQPPMRERHYLQSINKHSSAKTDNTIIMPHINVDKDIEDIKKGLYTRVNEEYTVNGRTYKYHGNRLYPVKGDGFITLSRNEYKWLQKIKLEKDNPRLNEFLRGMGATDNDIKRLTNILKQGGVL</sequence>
<reference evidence="1 2" key="1">
    <citation type="journal article" date="2011" name="J. Bacteriol.">
        <title>Complete genome sequence of the cellulose-degrading bacterium Cellulosilyticum lentocellum.</title>
        <authorList>
            <consortium name="US DOE Joint Genome Institute"/>
            <person name="Miller D.A."/>
            <person name="Suen G."/>
            <person name="Bruce D."/>
            <person name="Copeland A."/>
            <person name="Cheng J.F."/>
            <person name="Detter C."/>
            <person name="Goodwin L.A."/>
            <person name="Han C.S."/>
            <person name="Hauser L.J."/>
            <person name="Land M.L."/>
            <person name="Lapidus A."/>
            <person name="Lucas S."/>
            <person name="Meincke L."/>
            <person name="Pitluck S."/>
            <person name="Tapia R."/>
            <person name="Teshima H."/>
            <person name="Woyke T."/>
            <person name="Fox B.G."/>
            <person name="Angert E.R."/>
            <person name="Currie C.R."/>
        </authorList>
    </citation>
    <scope>NUCLEOTIDE SEQUENCE [LARGE SCALE GENOMIC DNA]</scope>
    <source>
        <strain evidence="2">ATCC 49066 / DSM 5427 / NCIMB 11756 / RHM5</strain>
    </source>
</reference>
<dbReference type="Proteomes" id="UP000008467">
    <property type="component" value="Chromosome"/>
</dbReference>
<dbReference type="AlphaFoldDB" id="F2JPK1"/>
<dbReference type="RefSeq" id="WP_013655850.1">
    <property type="nucleotide sequence ID" value="NC_015275.1"/>
</dbReference>
<dbReference type="HOGENOM" id="CLU_025929_1_1_9"/>
<evidence type="ECO:0000313" key="2">
    <source>
        <dbReference type="Proteomes" id="UP000008467"/>
    </source>
</evidence>
<dbReference type="EMBL" id="CP002582">
    <property type="protein sequence ID" value="ADZ82549.1"/>
    <property type="molecule type" value="Genomic_DNA"/>
</dbReference>
<name>F2JPK1_CELLD</name>
<proteinExistence type="predicted"/>
<keyword evidence="2" id="KW-1185">Reference proteome</keyword>